<evidence type="ECO:0000313" key="2">
    <source>
        <dbReference type="Proteomes" id="UP000789366"/>
    </source>
</evidence>
<dbReference type="Proteomes" id="UP000789366">
    <property type="component" value="Unassembled WGS sequence"/>
</dbReference>
<keyword evidence="2" id="KW-1185">Reference proteome</keyword>
<organism evidence="1 2">
    <name type="scientific">Cetraspora pellucida</name>
    <dbReference type="NCBI Taxonomy" id="1433469"/>
    <lineage>
        <taxon>Eukaryota</taxon>
        <taxon>Fungi</taxon>
        <taxon>Fungi incertae sedis</taxon>
        <taxon>Mucoromycota</taxon>
        <taxon>Glomeromycotina</taxon>
        <taxon>Glomeromycetes</taxon>
        <taxon>Diversisporales</taxon>
        <taxon>Gigasporaceae</taxon>
        <taxon>Cetraspora</taxon>
    </lineage>
</organism>
<accession>A0ACA9NU81</accession>
<protein>
    <submittedName>
        <fullName evidence="1">13052_t:CDS:1</fullName>
    </submittedName>
</protein>
<comment type="caution">
    <text evidence="1">The sequence shown here is derived from an EMBL/GenBank/DDBJ whole genome shotgun (WGS) entry which is preliminary data.</text>
</comment>
<feature type="non-terminal residue" evidence="1">
    <location>
        <position position="295"/>
    </location>
</feature>
<name>A0ACA9NU81_9GLOM</name>
<dbReference type="EMBL" id="CAJVPW010016276">
    <property type="protein sequence ID" value="CAG8668687.1"/>
    <property type="molecule type" value="Genomic_DNA"/>
</dbReference>
<reference evidence="1" key="1">
    <citation type="submission" date="2021-06" db="EMBL/GenBank/DDBJ databases">
        <authorList>
            <person name="Kallberg Y."/>
            <person name="Tangrot J."/>
            <person name="Rosling A."/>
        </authorList>
    </citation>
    <scope>NUCLEOTIDE SEQUENCE</scope>
    <source>
        <strain evidence="1">28 12/20/2015</strain>
    </source>
</reference>
<evidence type="ECO:0000313" key="1">
    <source>
        <dbReference type="EMBL" id="CAG8668687.1"/>
    </source>
</evidence>
<proteinExistence type="predicted"/>
<sequence>MSKANHHELDLDNLDFKRTYTFEEFELVNEQLKTRTLEIDGNPVDLFEFNKGKLIPMAQNPVNKEAVAGEIFGQLRTWNVCAHQNGIITTSQGGFDFDISGQRTIRAPDVAFIQKNIYRSLDHQQQWSFKGQSFTPTFIVEVAVVREGYQEFNDLDQKFREIYFATSSSVDLGWLVDPKNKQIYIYRRRVSGVVYRTSHGWNNVNGGSVLPGFTLEVQKIDDTISQESSESSSSDEELQINCPECEITFSDRYTFMKHYENSHARRWQAEDIDRSIEVIDVEEVPSQNVETVMED</sequence>
<gene>
    <name evidence="1" type="ORF">SPELUC_LOCUS9562</name>
</gene>